<gene>
    <name evidence="1" type="ORF">AUK04_01105</name>
</gene>
<dbReference type="Proteomes" id="UP000183758">
    <property type="component" value="Unassembled WGS sequence"/>
</dbReference>
<evidence type="ECO:0000313" key="1">
    <source>
        <dbReference type="EMBL" id="OIP85584.1"/>
    </source>
</evidence>
<dbReference type="EMBL" id="MNZM01000025">
    <property type="protein sequence ID" value="OIP85584.1"/>
    <property type="molecule type" value="Genomic_DNA"/>
</dbReference>
<sequence>MIYKKVIENTLDLGSGTVLQIPKNILLQRAPLYDTGWRALLKGKGKYALILGAGPATREILYAFEEQDLQSNLPVIHCFDIAPPPKEFTDIRARFPQVEMEYHSGIDLANFLPQEDFIKNTRLISIHGVLDYLTPEAVKRLFLQIAKIKSETISIRLCLTVSPWEIKFAIENADLTQRETESIERLRKKQVEVVNIDEFTNSIMQMRISMEAKVAQNLKHDYPASYFLPDKLAGYMKGIGYNHLQFLTYNPQGGNNYSALLMVFDNKD</sequence>
<dbReference type="AlphaFoldDB" id="A0A1J5I2V9"/>
<comment type="caution">
    <text evidence="1">The sequence shown here is derived from an EMBL/GenBank/DDBJ whole genome shotgun (WGS) entry which is preliminary data.</text>
</comment>
<name>A0A1J5I2V9_9BACT</name>
<protein>
    <recommendedName>
        <fullName evidence="3">Methyltransferase domain-containing protein</fullName>
    </recommendedName>
</protein>
<reference evidence="1 2" key="1">
    <citation type="journal article" date="2016" name="Environ. Microbiol.">
        <title>Genomic resolution of a cold subsurface aquifer community provides metabolic insights for novel microbes adapted to high CO concentrations.</title>
        <authorList>
            <person name="Probst A.J."/>
            <person name="Castelle C.J."/>
            <person name="Singh A."/>
            <person name="Brown C.T."/>
            <person name="Anantharaman K."/>
            <person name="Sharon I."/>
            <person name="Hug L.A."/>
            <person name="Burstein D."/>
            <person name="Emerson J.B."/>
            <person name="Thomas B.C."/>
            <person name="Banfield J.F."/>
        </authorList>
    </citation>
    <scope>NUCLEOTIDE SEQUENCE [LARGE SCALE GENOMIC DNA]</scope>
    <source>
        <strain evidence="1">CG2_30_33_16</strain>
    </source>
</reference>
<organism evidence="1 2">
    <name type="scientific">Candidatus Roizmanbacteria bacterium CG2_30_33_16</name>
    <dbReference type="NCBI Taxonomy" id="1805340"/>
    <lineage>
        <taxon>Bacteria</taxon>
        <taxon>Candidatus Roizmaniibacteriota</taxon>
    </lineage>
</organism>
<proteinExistence type="predicted"/>
<accession>A0A1J5I2V9</accession>
<evidence type="ECO:0000313" key="2">
    <source>
        <dbReference type="Proteomes" id="UP000183758"/>
    </source>
</evidence>
<evidence type="ECO:0008006" key="3">
    <source>
        <dbReference type="Google" id="ProtNLM"/>
    </source>
</evidence>